<dbReference type="PANTHER" id="PTHR43133">
    <property type="entry name" value="RNA POLYMERASE ECF-TYPE SIGMA FACTO"/>
    <property type="match status" value="1"/>
</dbReference>
<dbReference type="GO" id="GO:0016987">
    <property type="term" value="F:sigma factor activity"/>
    <property type="evidence" value="ECO:0007669"/>
    <property type="project" value="UniProtKB-KW"/>
</dbReference>
<evidence type="ECO:0000313" key="7">
    <source>
        <dbReference type="Proteomes" id="UP000346198"/>
    </source>
</evidence>
<dbReference type="SUPFAM" id="SSF88946">
    <property type="entry name" value="Sigma2 domain of RNA polymerase sigma factors"/>
    <property type="match status" value="1"/>
</dbReference>
<dbReference type="EMBL" id="CAAHFH010000002">
    <property type="protein sequence ID" value="VGO20838.1"/>
    <property type="molecule type" value="Genomic_DNA"/>
</dbReference>
<feature type="domain" description="RNA polymerase sigma-70 region 2" evidence="5">
    <location>
        <begin position="26"/>
        <end position="93"/>
    </location>
</feature>
<keyword evidence="7" id="KW-1185">Reference proteome</keyword>
<proteinExistence type="predicted"/>
<name>A0A6C2UL59_9BACT</name>
<dbReference type="NCBIfam" id="TIGR02937">
    <property type="entry name" value="sigma70-ECF"/>
    <property type="match status" value="1"/>
</dbReference>
<dbReference type="InterPro" id="IPR014284">
    <property type="entry name" value="RNA_pol_sigma-70_dom"/>
</dbReference>
<dbReference type="GO" id="GO:0006352">
    <property type="term" value="P:DNA-templated transcription initiation"/>
    <property type="evidence" value="ECO:0007669"/>
    <property type="project" value="InterPro"/>
</dbReference>
<evidence type="ECO:0000256" key="4">
    <source>
        <dbReference type="ARBA" id="ARBA00023163"/>
    </source>
</evidence>
<dbReference type="AlphaFoldDB" id="A0A6C2UL59"/>
<evidence type="ECO:0000256" key="3">
    <source>
        <dbReference type="ARBA" id="ARBA00023125"/>
    </source>
</evidence>
<dbReference type="InterPro" id="IPR039425">
    <property type="entry name" value="RNA_pol_sigma-70-like"/>
</dbReference>
<dbReference type="RefSeq" id="WP_136062349.1">
    <property type="nucleotide sequence ID" value="NZ_CAAHFH010000002.1"/>
</dbReference>
<keyword evidence="1" id="KW-0805">Transcription regulation</keyword>
<evidence type="ECO:0000259" key="5">
    <source>
        <dbReference type="Pfam" id="PF04542"/>
    </source>
</evidence>
<dbReference type="InterPro" id="IPR013325">
    <property type="entry name" value="RNA_pol_sigma_r2"/>
</dbReference>
<dbReference type="Gene3D" id="1.10.1740.10">
    <property type="match status" value="1"/>
</dbReference>
<organism evidence="6 7">
    <name type="scientific">Pontiella sulfatireligans</name>
    <dbReference type="NCBI Taxonomy" id="2750658"/>
    <lineage>
        <taxon>Bacteria</taxon>
        <taxon>Pseudomonadati</taxon>
        <taxon>Kiritimatiellota</taxon>
        <taxon>Kiritimatiellia</taxon>
        <taxon>Kiritimatiellales</taxon>
        <taxon>Pontiellaceae</taxon>
        <taxon>Pontiella</taxon>
    </lineage>
</organism>
<keyword evidence="3" id="KW-0238">DNA-binding</keyword>
<dbReference type="InterPro" id="IPR007627">
    <property type="entry name" value="RNA_pol_sigma70_r2"/>
</dbReference>
<protein>
    <recommendedName>
        <fullName evidence="5">RNA polymerase sigma-70 region 2 domain-containing protein</fullName>
    </recommendedName>
</protein>
<accession>A0A6C2UL59</accession>
<sequence length="199" mass="23468">MDNWNTSYTLLKRACESGDEHAWEDFVTRYRSFIFYVLRQMNIPQSQIDDLTQDILLKLWKNLPSYRQGSTKFRSWLSTVIRNTALNHINREQNRLKRDDHYSENRKSLQGIPVSKPEIEAIIESEWEIHITNLAMERARKTFQGKAIKAFELSREGKSLDEIAEKLNITRASANTLRNRVKNCLLREIRALVEQAENQ</sequence>
<evidence type="ECO:0000313" key="6">
    <source>
        <dbReference type="EMBL" id="VGO20838.1"/>
    </source>
</evidence>
<evidence type="ECO:0000256" key="2">
    <source>
        <dbReference type="ARBA" id="ARBA00023082"/>
    </source>
</evidence>
<gene>
    <name evidence="6" type="ORF">SCARR_02905</name>
</gene>
<evidence type="ECO:0000256" key="1">
    <source>
        <dbReference type="ARBA" id="ARBA00023015"/>
    </source>
</evidence>
<keyword evidence="4" id="KW-0804">Transcription</keyword>
<keyword evidence="2" id="KW-0731">Sigma factor</keyword>
<dbReference type="Proteomes" id="UP000346198">
    <property type="component" value="Unassembled WGS sequence"/>
</dbReference>
<reference evidence="6 7" key="1">
    <citation type="submission" date="2019-04" db="EMBL/GenBank/DDBJ databases">
        <authorList>
            <person name="Van Vliet M D."/>
        </authorList>
    </citation>
    <scope>NUCLEOTIDE SEQUENCE [LARGE SCALE GENOMIC DNA]</scope>
    <source>
        <strain evidence="6 7">F21</strain>
    </source>
</reference>
<dbReference type="PANTHER" id="PTHR43133:SF8">
    <property type="entry name" value="RNA POLYMERASE SIGMA FACTOR HI_1459-RELATED"/>
    <property type="match status" value="1"/>
</dbReference>
<dbReference type="Pfam" id="PF04542">
    <property type="entry name" value="Sigma70_r2"/>
    <property type="match status" value="1"/>
</dbReference>
<dbReference type="GO" id="GO:0003677">
    <property type="term" value="F:DNA binding"/>
    <property type="evidence" value="ECO:0007669"/>
    <property type="project" value="UniProtKB-KW"/>
</dbReference>